<dbReference type="EMBL" id="LGRX02033393">
    <property type="protein sequence ID" value="KAK3241430.1"/>
    <property type="molecule type" value="Genomic_DNA"/>
</dbReference>
<feature type="binding site" evidence="5">
    <location>
        <position position="188"/>
    </location>
    <ligand>
        <name>ATP</name>
        <dbReference type="ChEBI" id="CHEBI:30616"/>
    </ligand>
</feature>
<feature type="region of interest" description="Disordered" evidence="6">
    <location>
        <begin position="1"/>
        <end position="114"/>
    </location>
</feature>
<dbReference type="Proteomes" id="UP001190700">
    <property type="component" value="Unassembled WGS sequence"/>
</dbReference>
<reference evidence="8 9" key="1">
    <citation type="journal article" date="2015" name="Genome Biol. Evol.">
        <title>Comparative Genomics of a Bacterivorous Green Alga Reveals Evolutionary Causalities and Consequences of Phago-Mixotrophic Mode of Nutrition.</title>
        <authorList>
            <person name="Burns J.A."/>
            <person name="Paasch A."/>
            <person name="Narechania A."/>
            <person name="Kim E."/>
        </authorList>
    </citation>
    <scope>NUCLEOTIDE SEQUENCE [LARGE SCALE GENOMIC DNA]</scope>
    <source>
        <strain evidence="8 9">PLY_AMNH</strain>
    </source>
</reference>
<feature type="region of interest" description="Disordered" evidence="6">
    <location>
        <begin position="509"/>
        <end position="533"/>
    </location>
</feature>
<keyword evidence="3" id="KW-0418">Kinase</keyword>
<evidence type="ECO:0000256" key="5">
    <source>
        <dbReference type="PROSITE-ProRule" id="PRU10141"/>
    </source>
</evidence>
<organism evidence="8 9">
    <name type="scientific">Cymbomonas tetramitiformis</name>
    <dbReference type="NCBI Taxonomy" id="36881"/>
    <lineage>
        <taxon>Eukaryota</taxon>
        <taxon>Viridiplantae</taxon>
        <taxon>Chlorophyta</taxon>
        <taxon>Pyramimonadophyceae</taxon>
        <taxon>Pyramimonadales</taxon>
        <taxon>Pyramimonadaceae</taxon>
        <taxon>Cymbomonas</taxon>
    </lineage>
</organism>
<dbReference type="AlphaFoldDB" id="A0AAE0BT56"/>
<dbReference type="InterPro" id="IPR000719">
    <property type="entry name" value="Prot_kinase_dom"/>
</dbReference>
<dbReference type="Gene3D" id="1.10.510.10">
    <property type="entry name" value="Transferase(Phosphotransferase) domain 1"/>
    <property type="match status" value="1"/>
</dbReference>
<dbReference type="GO" id="GO:0005524">
    <property type="term" value="F:ATP binding"/>
    <property type="evidence" value="ECO:0007669"/>
    <property type="project" value="UniProtKB-UniRule"/>
</dbReference>
<dbReference type="InterPro" id="IPR017441">
    <property type="entry name" value="Protein_kinase_ATP_BS"/>
</dbReference>
<dbReference type="PANTHER" id="PTHR44329">
    <property type="entry name" value="SERINE/THREONINE-PROTEIN KINASE TNNI3K-RELATED"/>
    <property type="match status" value="1"/>
</dbReference>
<dbReference type="SMART" id="SM00220">
    <property type="entry name" value="S_TKc"/>
    <property type="match status" value="1"/>
</dbReference>
<dbReference type="PROSITE" id="PS50011">
    <property type="entry name" value="PROTEIN_KINASE_DOM"/>
    <property type="match status" value="1"/>
</dbReference>
<dbReference type="GO" id="GO:0004674">
    <property type="term" value="F:protein serine/threonine kinase activity"/>
    <property type="evidence" value="ECO:0007669"/>
    <property type="project" value="TreeGrafter"/>
</dbReference>
<evidence type="ECO:0000256" key="2">
    <source>
        <dbReference type="ARBA" id="ARBA00022741"/>
    </source>
</evidence>
<keyword evidence="9" id="KW-1185">Reference proteome</keyword>
<evidence type="ECO:0000256" key="6">
    <source>
        <dbReference type="SAM" id="MobiDB-lite"/>
    </source>
</evidence>
<accession>A0AAE0BT56</accession>
<dbReference type="InterPro" id="IPR008271">
    <property type="entry name" value="Ser/Thr_kinase_AS"/>
</dbReference>
<evidence type="ECO:0000313" key="8">
    <source>
        <dbReference type="EMBL" id="KAK3241430.1"/>
    </source>
</evidence>
<evidence type="ECO:0000256" key="3">
    <source>
        <dbReference type="ARBA" id="ARBA00022777"/>
    </source>
</evidence>
<dbReference type="InterPro" id="IPR051681">
    <property type="entry name" value="Ser/Thr_Kinases-Pseudokinases"/>
</dbReference>
<sequence>MITRSRKPLGDRTNASVDQRPSAKPSDDANGRTSVVAKDAGTERARHSPPLEEILPSVDDSGSPDSSISLRERAKSGPLASSGRPFAVAAQTLSTGEKSEADSETEAWTSEGELEETDEEAAQLLHEYFEYGLLPDFSKASLRLEYRGIRVVPCEDIQFGQELGEGAFSVVRCGSVRNGDDVLDVAVKTITVEKGALRKTLAGFEREAKMTTWAQGNEPGSNQSSRCQNGIVSLVGVAHEQTSDGVKLHMLLEQLSGGDLCTFINDERYCWQRISEKDAKGREHIYEDVDDHGLSNSHNPHRERVWGSDIKLALAQQLADFLCRLRSAELVHLDIKPANILLEKAFDKSRGGVVRLKLTDFGEARFADNVTSYARCVGTRGYMAPEIVDAALELPVSFPADVYAMGVTLLELFAGAVWQGGDAHKQDELDSEISEAMAKVHKADPCIAGIISRCLAPHPRDRPSATELQTLLKEASKTYSAIPRAHEEKRKSSTRLRALKATARDVFTPRGIQHKRCRDPASPAADASSEQEALDNLVKDLKF</sequence>
<keyword evidence="2 5" id="KW-0547">Nucleotide-binding</keyword>
<name>A0AAE0BT56_9CHLO</name>
<gene>
    <name evidence="8" type="ORF">CYMTET_48804</name>
</gene>
<evidence type="ECO:0000256" key="4">
    <source>
        <dbReference type="ARBA" id="ARBA00022840"/>
    </source>
</evidence>
<dbReference type="PROSITE" id="PS00107">
    <property type="entry name" value="PROTEIN_KINASE_ATP"/>
    <property type="match status" value="1"/>
</dbReference>
<dbReference type="InterPro" id="IPR011009">
    <property type="entry name" value="Kinase-like_dom_sf"/>
</dbReference>
<dbReference type="Gene3D" id="3.30.200.20">
    <property type="entry name" value="Phosphorylase Kinase, domain 1"/>
    <property type="match status" value="1"/>
</dbReference>
<feature type="compositionally biased region" description="Low complexity" evidence="6">
    <location>
        <begin position="57"/>
        <end position="69"/>
    </location>
</feature>
<comment type="caution">
    <text evidence="8">The sequence shown here is derived from an EMBL/GenBank/DDBJ whole genome shotgun (WGS) entry which is preliminary data.</text>
</comment>
<dbReference type="SUPFAM" id="SSF56112">
    <property type="entry name" value="Protein kinase-like (PK-like)"/>
    <property type="match status" value="1"/>
</dbReference>
<dbReference type="PANTHER" id="PTHR44329:SF214">
    <property type="entry name" value="PROTEIN KINASE DOMAIN-CONTAINING PROTEIN"/>
    <property type="match status" value="1"/>
</dbReference>
<dbReference type="PROSITE" id="PS00108">
    <property type="entry name" value="PROTEIN_KINASE_ST"/>
    <property type="match status" value="1"/>
</dbReference>
<evidence type="ECO:0000313" key="9">
    <source>
        <dbReference type="Proteomes" id="UP001190700"/>
    </source>
</evidence>
<evidence type="ECO:0000256" key="1">
    <source>
        <dbReference type="ARBA" id="ARBA00022679"/>
    </source>
</evidence>
<keyword evidence="1" id="KW-0808">Transferase</keyword>
<evidence type="ECO:0000259" key="7">
    <source>
        <dbReference type="PROSITE" id="PS50011"/>
    </source>
</evidence>
<feature type="domain" description="Protein kinase" evidence="7">
    <location>
        <begin position="157"/>
        <end position="472"/>
    </location>
</feature>
<protein>
    <recommendedName>
        <fullName evidence="7">Protein kinase domain-containing protein</fullName>
    </recommendedName>
</protein>
<dbReference type="Pfam" id="PF00069">
    <property type="entry name" value="Pkinase"/>
    <property type="match status" value="1"/>
</dbReference>
<keyword evidence="4 5" id="KW-0067">ATP-binding</keyword>
<feature type="compositionally biased region" description="Basic and acidic residues" evidence="6">
    <location>
        <begin position="40"/>
        <end position="50"/>
    </location>
</feature>
<proteinExistence type="predicted"/>